<evidence type="ECO:0000256" key="5">
    <source>
        <dbReference type="ARBA" id="ARBA00022801"/>
    </source>
</evidence>
<evidence type="ECO:0000256" key="6">
    <source>
        <dbReference type="ARBA" id="ARBA00022824"/>
    </source>
</evidence>
<feature type="binding site" evidence="12">
    <location>
        <position position="280"/>
    </location>
    <ligand>
        <name>Zn(2+)</name>
        <dbReference type="ChEBI" id="CHEBI:29105"/>
        <note>catalytic</note>
    </ligand>
</feature>
<evidence type="ECO:0000259" key="15">
    <source>
        <dbReference type="Pfam" id="PF01435"/>
    </source>
</evidence>
<dbReference type="AlphaFoldDB" id="A0A4P7BW55"/>
<evidence type="ECO:0000256" key="10">
    <source>
        <dbReference type="ARBA" id="ARBA00023136"/>
    </source>
</evidence>
<protein>
    <submittedName>
        <fullName evidence="17">M48 family peptidase</fullName>
    </submittedName>
</protein>
<keyword evidence="9 13" id="KW-0482">Metalloprotease</keyword>
<evidence type="ECO:0000256" key="2">
    <source>
        <dbReference type="ARBA" id="ARBA00022670"/>
    </source>
</evidence>
<feature type="transmembrane region" description="Helical" evidence="14">
    <location>
        <begin position="72"/>
        <end position="90"/>
    </location>
</feature>
<sequence>MIAMNTYSFLFLVFVGLMLGLELWLARRQLRHVRLHRGRVPPPFEDHISLAAHQKAADYTVAKLRLGIASEVFGILVLLFWTLGGGLAWLDGFWRNWGWSELGTGVAVLLSFVFIGAMIELPLRIYRIFVLEQRFGFNRTTGRLFLQDLFKQGVLIFMLGIPIAAGALWLMGHAGGYWWFSLWLAWLSLAVFMMWAYPAFIAPLFNTFTPLADEDLRHRVEDLLSRCGFKSQGIFVMDGSRRSGHGNAYFTGLGSNKRIVFFDTLLESLDPDQIEAVLAHELGHFKRHHIFKNLLVMAMLSLGGLALLGWLSAQPAFYQSLGVNQPSNYMALALFMLVTPVLTFFLHPLLAYISRRYEFEADEFAAKMANSQALVQALVKLYKENASTLTPDPIHSAVYDSHPPAPVRLAHLQTHGAN</sequence>
<evidence type="ECO:0000256" key="3">
    <source>
        <dbReference type="ARBA" id="ARBA00022692"/>
    </source>
</evidence>
<dbReference type="Pfam" id="PF16491">
    <property type="entry name" value="Peptidase_M48_N"/>
    <property type="match status" value="1"/>
</dbReference>
<dbReference type="FunFam" id="3.30.2010.10:FF:000002">
    <property type="entry name" value="CAAX prenyl protease"/>
    <property type="match status" value="1"/>
</dbReference>
<evidence type="ECO:0000256" key="7">
    <source>
        <dbReference type="ARBA" id="ARBA00022833"/>
    </source>
</evidence>
<comment type="subcellular location">
    <subcellularLocation>
        <location evidence="1">Endoplasmic reticulum membrane</location>
        <topology evidence="1">Multi-pass membrane protein</topology>
    </subcellularLocation>
</comment>
<dbReference type="GO" id="GO:0004222">
    <property type="term" value="F:metalloendopeptidase activity"/>
    <property type="evidence" value="ECO:0007669"/>
    <property type="project" value="InterPro"/>
</dbReference>
<evidence type="ECO:0000256" key="14">
    <source>
        <dbReference type="SAM" id="Phobius"/>
    </source>
</evidence>
<dbReference type="Pfam" id="PF01435">
    <property type="entry name" value="Peptidase_M48"/>
    <property type="match status" value="1"/>
</dbReference>
<organism evidence="17 18">
    <name type="scientific">Nitrosococcus wardiae</name>
    <dbReference type="NCBI Taxonomy" id="1814290"/>
    <lineage>
        <taxon>Bacteria</taxon>
        <taxon>Pseudomonadati</taxon>
        <taxon>Pseudomonadota</taxon>
        <taxon>Gammaproteobacteria</taxon>
        <taxon>Chromatiales</taxon>
        <taxon>Chromatiaceae</taxon>
        <taxon>Nitrosococcus</taxon>
    </lineage>
</organism>
<dbReference type="OrthoDB" id="9781930at2"/>
<feature type="transmembrane region" description="Helical" evidence="14">
    <location>
        <begin position="6"/>
        <end position="26"/>
    </location>
</feature>
<feature type="transmembrane region" description="Helical" evidence="14">
    <location>
        <begin position="102"/>
        <end position="123"/>
    </location>
</feature>
<keyword evidence="3 14" id="KW-0812">Transmembrane</keyword>
<keyword evidence="7 12" id="KW-0862">Zinc</keyword>
<feature type="binding site" evidence="12">
    <location>
        <position position="358"/>
    </location>
    <ligand>
        <name>Zn(2+)</name>
        <dbReference type="ChEBI" id="CHEBI:29105"/>
        <note>catalytic</note>
    </ligand>
</feature>
<evidence type="ECO:0000256" key="1">
    <source>
        <dbReference type="ARBA" id="ARBA00004477"/>
    </source>
</evidence>
<feature type="domain" description="Peptidase M48" evidence="15">
    <location>
        <begin position="211"/>
        <end position="414"/>
    </location>
</feature>
<dbReference type="GO" id="GO:0046872">
    <property type="term" value="F:metal ion binding"/>
    <property type="evidence" value="ECO:0007669"/>
    <property type="project" value="UniProtKB-KW"/>
</dbReference>
<dbReference type="InterPro" id="IPR027057">
    <property type="entry name" value="CAXX_Prtase_1"/>
</dbReference>
<feature type="active site" description="Proton donor" evidence="11">
    <location>
        <position position="362"/>
    </location>
</feature>
<feature type="transmembrane region" description="Helical" evidence="14">
    <location>
        <begin position="177"/>
        <end position="197"/>
    </location>
</feature>
<evidence type="ECO:0000259" key="16">
    <source>
        <dbReference type="Pfam" id="PF16491"/>
    </source>
</evidence>
<name>A0A4P7BW55_9GAMM</name>
<accession>A0A4P7BW55</accession>
<feature type="domain" description="CAAX prenyl protease 1 N-terminal" evidence="16">
    <location>
        <begin position="29"/>
        <end position="207"/>
    </location>
</feature>
<dbReference type="InterPro" id="IPR001915">
    <property type="entry name" value="Peptidase_M48"/>
</dbReference>
<keyword evidence="6" id="KW-0256">Endoplasmic reticulum</keyword>
<dbReference type="InterPro" id="IPR032456">
    <property type="entry name" value="Peptidase_M48_N"/>
</dbReference>
<keyword evidence="10 14" id="KW-0472">Membrane</keyword>
<dbReference type="KEGG" id="nwr:E3U44_07030"/>
<feature type="transmembrane region" description="Helical" evidence="14">
    <location>
        <begin position="329"/>
        <end position="353"/>
    </location>
</feature>
<proteinExistence type="inferred from homology"/>
<evidence type="ECO:0000256" key="9">
    <source>
        <dbReference type="ARBA" id="ARBA00023049"/>
    </source>
</evidence>
<gene>
    <name evidence="17" type="ORF">E3U44_07030</name>
</gene>
<evidence type="ECO:0000313" key="18">
    <source>
        <dbReference type="Proteomes" id="UP000294325"/>
    </source>
</evidence>
<evidence type="ECO:0000256" key="8">
    <source>
        <dbReference type="ARBA" id="ARBA00022989"/>
    </source>
</evidence>
<dbReference type="Gene3D" id="3.30.2010.10">
    <property type="entry name" value="Metalloproteases ('zincins'), catalytic domain"/>
    <property type="match status" value="1"/>
</dbReference>
<keyword evidence="8 14" id="KW-1133">Transmembrane helix</keyword>
<keyword evidence="4 12" id="KW-0479">Metal-binding</keyword>
<feature type="transmembrane region" description="Helical" evidence="14">
    <location>
        <begin position="294"/>
        <end position="317"/>
    </location>
</feature>
<evidence type="ECO:0000256" key="4">
    <source>
        <dbReference type="ARBA" id="ARBA00022723"/>
    </source>
</evidence>
<evidence type="ECO:0000256" key="11">
    <source>
        <dbReference type="PIRSR" id="PIRSR627057-1"/>
    </source>
</evidence>
<reference evidence="17 18" key="1">
    <citation type="submission" date="2019-03" db="EMBL/GenBank/DDBJ databases">
        <title>The genome sequence of Nitrosococcus wardiae strain D1FHST reveals the archetypal metabolic capacity of ammonia-oxidizing Gammaproteobacteria.</title>
        <authorList>
            <person name="Wang L."/>
            <person name="Lim C.K."/>
            <person name="Hanson T.E."/>
            <person name="Dang H."/>
            <person name="Klotz M.G."/>
        </authorList>
    </citation>
    <scope>NUCLEOTIDE SEQUENCE [LARGE SCALE GENOMIC DNA]</scope>
    <source>
        <strain evidence="17 18">D1FHS</strain>
    </source>
</reference>
<dbReference type="GO" id="GO:0071586">
    <property type="term" value="P:CAAX-box protein processing"/>
    <property type="evidence" value="ECO:0007669"/>
    <property type="project" value="InterPro"/>
</dbReference>
<dbReference type="CDD" id="cd07343">
    <property type="entry name" value="M48A_Zmpste24p_like"/>
    <property type="match status" value="1"/>
</dbReference>
<feature type="transmembrane region" description="Helical" evidence="14">
    <location>
        <begin position="153"/>
        <end position="171"/>
    </location>
</feature>
<dbReference type="EMBL" id="CP038033">
    <property type="protein sequence ID" value="QBQ54288.1"/>
    <property type="molecule type" value="Genomic_DNA"/>
</dbReference>
<feature type="active site" evidence="11">
    <location>
        <position position="281"/>
    </location>
</feature>
<comment type="similarity">
    <text evidence="13">Belongs to the peptidase M48 family.</text>
</comment>
<comment type="cofactor">
    <cofactor evidence="12 13">
        <name>Zn(2+)</name>
        <dbReference type="ChEBI" id="CHEBI:29105"/>
    </cofactor>
    <text evidence="12 13">Binds 1 zinc ion per subunit.</text>
</comment>
<keyword evidence="5 13" id="KW-0378">Hydrolase</keyword>
<evidence type="ECO:0000256" key="12">
    <source>
        <dbReference type="PIRSR" id="PIRSR627057-2"/>
    </source>
</evidence>
<keyword evidence="2 13" id="KW-0645">Protease</keyword>
<evidence type="ECO:0000313" key="17">
    <source>
        <dbReference type="EMBL" id="QBQ54288.1"/>
    </source>
</evidence>
<evidence type="ECO:0000256" key="13">
    <source>
        <dbReference type="RuleBase" id="RU003983"/>
    </source>
</evidence>
<dbReference type="Proteomes" id="UP000294325">
    <property type="component" value="Chromosome"/>
</dbReference>
<keyword evidence="18" id="KW-1185">Reference proteome</keyword>
<dbReference type="PANTHER" id="PTHR10120">
    <property type="entry name" value="CAAX PRENYL PROTEASE 1"/>
    <property type="match status" value="1"/>
</dbReference>
<feature type="binding site" evidence="12">
    <location>
        <position position="284"/>
    </location>
    <ligand>
        <name>Zn(2+)</name>
        <dbReference type="ChEBI" id="CHEBI:29105"/>
        <note>catalytic</note>
    </ligand>
</feature>